<organism evidence="5">
    <name type="scientific">Haptolina brevifila</name>
    <dbReference type="NCBI Taxonomy" id="156173"/>
    <lineage>
        <taxon>Eukaryota</taxon>
        <taxon>Haptista</taxon>
        <taxon>Haptophyta</taxon>
        <taxon>Prymnesiophyceae</taxon>
        <taxon>Prymnesiales</taxon>
        <taxon>Prymnesiaceae</taxon>
        <taxon>Haptolina</taxon>
    </lineage>
</organism>
<accession>A0A7S2H3N0</accession>
<evidence type="ECO:0000256" key="4">
    <source>
        <dbReference type="SAM" id="MobiDB-lite"/>
    </source>
</evidence>
<keyword evidence="2 3" id="KW-0040">ANK repeat</keyword>
<dbReference type="GO" id="GO:0004842">
    <property type="term" value="F:ubiquitin-protein transferase activity"/>
    <property type="evidence" value="ECO:0007669"/>
    <property type="project" value="TreeGrafter"/>
</dbReference>
<dbReference type="PROSITE" id="PS50088">
    <property type="entry name" value="ANK_REPEAT"/>
    <property type="match status" value="1"/>
</dbReference>
<dbReference type="InterPro" id="IPR002110">
    <property type="entry name" value="Ankyrin_rpt"/>
</dbReference>
<dbReference type="Pfam" id="PF12796">
    <property type="entry name" value="Ank_2"/>
    <property type="match status" value="1"/>
</dbReference>
<dbReference type="AlphaFoldDB" id="A0A7S2H3N0"/>
<feature type="region of interest" description="Disordered" evidence="4">
    <location>
        <begin position="244"/>
        <end position="263"/>
    </location>
</feature>
<dbReference type="GO" id="GO:0085020">
    <property type="term" value="P:protein K6-linked ubiquitination"/>
    <property type="evidence" value="ECO:0007669"/>
    <property type="project" value="TreeGrafter"/>
</dbReference>
<evidence type="ECO:0000313" key="5">
    <source>
        <dbReference type="EMBL" id="CAD9479586.1"/>
    </source>
</evidence>
<name>A0A7S2H3N0_9EUKA</name>
<dbReference type="PANTHER" id="PTHR24171:SF8">
    <property type="entry name" value="BRCA1-ASSOCIATED RING DOMAIN PROTEIN 1"/>
    <property type="match status" value="1"/>
</dbReference>
<evidence type="ECO:0000256" key="3">
    <source>
        <dbReference type="PROSITE-ProRule" id="PRU00023"/>
    </source>
</evidence>
<reference evidence="5" key="1">
    <citation type="submission" date="2021-01" db="EMBL/GenBank/DDBJ databases">
        <authorList>
            <person name="Corre E."/>
            <person name="Pelletier E."/>
            <person name="Niang G."/>
            <person name="Scheremetjew M."/>
            <person name="Finn R."/>
            <person name="Kale V."/>
            <person name="Holt S."/>
            <person name="Cochrane G."/>
            <person name="Meng A."/>
            <person name="Brown T."/>
            <person name="Cohen L."/>
        </authorList>
    </citation>
    <scope>NUCLEOTIDE SEQUENCE</scope>
    <source>
        <strain evidence="5">UTEX LB 985</strain>
    </source>
</reference>
<protein>
    <submittedName>
        <fullName evidence="5">Uncharacterized protein</fullName>
    </submittedName>
</protein>
<gene>
    <name evidence="5" type="ORF">CBRE1094_LOCUS24755</name>
</gene>
<dbReference type="SMART" id="SM00248">
    <property type="entry name" value="ANK"/>
    <property type="match status" value="2"/>
</dbReference>
<proteinExistence type="predicted"/>
<keyword evidence="1" id="KW-0677">Repeat</keyword>
<evidence type="ECO:0000256" key="2">
    <source>
        <dbReference type="ARBA" id="ARBA00023043"/>
    </source>
</evidence>
<dbReference type="Gene3D" id="1.25.40.20">
    <property type="entry name" value="Ankyrin repeat-containing domain"/>
    <property type="match status" value="1"/>
</dbReference>
<feature type="repeat" description="ANK" evidence="3">
    <location>
        <begin position="169"/>
        <end position="201"/>
    </location>
</feature>
<dbReference type="PANTHER" id="PTHR24171">
    <property type="entry name" value="ANKYRIN REPEAT DOMAIN-CONTAINING PROTEIN 39-RELATED"/>
    <property type="match status" value="1"/>
</dbReference>
<dbReference type="InterPro" id="IPR036770">
    <property type="entry name" value="Ankyrin_rpt-contain_sf"/>
</dbReference>
<dbReference type="PROSITE" id="PS50297">
    <property type="entry name" value="ANK_REP_REGION"/>
    <property type="match status" value="1"/>
</dbReference>
<sequence>MSALLDSSGLVNYSHILGTPGDKMTYRIDENGVLVKEPLPKDYKPSPLNVPAESYPEDELVTLDDGRVLPLKKTVCVPKGNKVTPTGPRVKLTAKLRKETEEDEMLLRNAAQEGWPLNLKEQIEKGVDVNCRGGPGWATALICGSLKGNYECMKMLLDAGANPHLANSQCDTPLTVSCKWGHTDIVKLLLDQGVDPRMKNNSPVPVTPYDIAKQHGWTAIMDLILECWQKLDMKDAKKKEVADKAAQRAAERHKQDVSRAAEARRAAAAAGAVSVS</sequence>
<dbReference type="EMBL" id="HBGU01045502">
    <property type="protein sequence ID" value="CAD9479586.1"/>
    <property type="molecule type" value="Transcribed_RNA"/>
</dbReference>
<evidence type="ECO:0000256" key="1">
    <source>
        <dbReference type="ARBA" id="ARBA00022737"/>
    </source>
</evidence>
<dbReference type="SUPFAM" id="SSF48403">
    <property type="entry name" value="Ankyrin repeat"/>
    <property type="match status" value="1"/>
</dbReference>